<dbReference type="EMBL" id="CM002922">
    <property type="protein sequence ID" value="KGN65587.1"/>
    <property type="molecule type" value="Genomic_DNA"/>
</dbReference>
<reference evidence="2 3" key="3">
    <citation type="journal article" date="2010" name="BMC Genomics">
        <title>Transcriptome sequencing and comparative analysis of cucumber flowers with different sex types.</title>
        <authorList>
            <person name="Guo S."/>
            <person name="Zheng Y."/>
            <person name="Joung J.G."/>
            <person name="Liu S."/>
            <person name="Zhang Z."/>
            <person name="Crasta O.R."/>
            <person name="Sobral B.W."/>
            <person name="Xu Y."/>
            <person name="Huang S."/>
            <person name="Fei Z."/>
        </authorList>
    </citation>
    <scope>NUCLEOTIDE SEQUENCE [LARGE SCALE GENOMIC DNA]</scope>
    <source>
        <strain evidence="3">cv. 9930</strain>
    </source>
</reference>
<feature type="transmembrane region" description="Helical" evidence="1">
    <location>
        <begin position="31"/>
        <end position="50"/>
    </location>
</feature>
<proteinExistence type="predicted"/>
<reference evidence="2 3" key="2">
    <citation type="journal article" date="2009" name="PLoS ONE">
        <title>An integrated genetic and cytogenetic map of the cucumber genome.</title>
        <authorList>
            <person name="Ren Y."/>
            <person name="Zhang Z."/>
            <person name="Liu J."/>
            <person name="Staub J.E."/>
            <person name="Han Y."/>
            <person name="Cheng Z."/>
            <person name="Li X."/>
            <person name="Lu J."/>
            <person name="Miao H."/>
            <person name="Kang H."/>
            <person name="Xie B."/>
            <person name="Gu X."/>
            <person name="Wang X."/>
            <person name="Du Y."/>
            <person name="Jin W."/>
            <person name="Huang S."/>
        </authorList>
    </citation>
    <scope>NUCLEOTIDE SEQUENCE [LARGE SCALE GENOMIC DNA]</scope>
    <source>
        <strain evidence="3">cv. 9930</strain>
    </source>
</reference>
<dbReference type="Proteomes" id="UP000029981">
    <property type="component" value="Chromosome 1"/>
</dbReference>
<sequence length="136" mass="15827">MYKLVLPACPKPPLHNTIFFLSNSFIHFISLYRFPVFTLFLSFLFFFFFFASQVNQTHNFNFTPFFSISSSSSISILSRFFLPISPIFISSSSSLPSLHTHNTILIYNLHFIYSYLRNNQCCQTIITTVLLLLEPD</sequence>
<accession>A0A0A0LXN9</accession>
<organism evidence="2 3">
    <name type="scientific">Cucumis sativus</name>
    <name type="common">Cucumber</name>
    <dbReference type="NCBI Taxonomy" id="3659"/>
    <lineage>
        <taxon>Eukaryota</taxon>
        <taxon>Viridiplantae</taxon>
        <taxon>Streptophyta</taxon>
        <taxon>Embryophyta</taxon>
        <taxon>Tracheophyta</taxon>
        <taxon>Spermatophyta</taxon>
        <taxon>Magnoliopsida</taxon>
        <taxon>eudicotyledons</taxon>
        <taxon>Gunneridae</taxon>
        <taxon>Pentapetalae</taxon>
        <taxon>rosids</taxon>
        <taxon>fabids</taxon>
        <taxon>Cucurbitales</taxon>
        <taxon>Cucurbitaceae</taxon>
        <taxon>Benincaseae</taxon>
        <taxon>Cucumis</taxon>
    </lineage>
</organism>
<dbReference type="Gramene" id="KGN65587">
    <property type="protein sequence ID" value="KGN65587"/>
    <property type="gene ID" value="Csa_1G467070"/>
</dbReference>
<reference evidence="2 3" key="4">
    <citation type="journal article" date="2011" name="BMC Genomics">
        <title>RNA-Seq improves annotation of protein-coding genes in the cucumber genome.</title>
        <authorList>
            <person name="Li Z."/>
            <person name="Zhang Z."/>
            <person name="Yan P."/>
            <person name="Huang S."/>
            <person name="Fei Z."/>
            <person name="Lin K."/>
        </authorList>
    </citation>
    <scope>NUCLEOTIDE SEQUENCE [LARGE SCALE GENOMIC DNA]</scope>
    <source>
        <strain evidence="3">cv. 9930</strain>
    </source>
</reference>
<dbReference type="AlphaFoldDB" id="A0A0A0LXN9"/>
<evidence type="ECO:0000313" key="3">
    <source>
        <dbReference type="Proteomes" id="UP000029981"/>
    </source>
</evidence>
<gene>
    <name evidence="2" type="ORF">Csa_1G467070</name>
</gene>
<evidence type="ECO:0000256" key="1">
    <source>
        <dbReference type="SAM" id="Phobius"/>
    </source>
</evidence>
<reference evidence="2 3" key="1">
    <citation type="journal article" date="2009" name="Nat. Genet.">
        <title>The genome of the cucumber, Cucumis sativus L.</title>
        <authorList>
            <person name="Huang S."/>
            <person name="Li R."/>
            <person name="Zhang Z."/>
            <person name="Li L."/>
            <person name="Gu X."/>
            <person name="Fan W."/>
            <person name="Lucas W.J."/>
            <person name="Wang X."/>
            <person name="Xie B."/>
            <person name="Ni P."/>
            <person name="Ren Y."/>
            <person name="Zhu H."/>
            <person name="Li J."/>
            <person name="Lin K."/>
            <person name="Jin W."/>
            <person name="Fei Z."/>
            <person name="Li G."/>
            <person name="Staub J."/>
            <person name="Kilian A."/>
            <person name="van der Vossen E.A."/>
            <person name="Wu Y."/>
            <person name="Guo J."/>
            <person name="He J."/>
            <person name="Jia Z."/>
            <person name="Ren Y."/>
            <person name="Tian G."/>
            <person name="Lu Y."/>
            <person name="Ruan J."/>
            <person name="Qian W."/>
            <person name="Wang M."/>
            <person name="Huang Q."/>
            <person name="Li B."/>
            <person name="Xuan Z."/>
            <person name="Cao J."/>
            <person name="Asan"/>
            <person name="Wu Z."/>
            <person name="Zhang J."/>
            <person name="Cai Q."/>
            <person name="Bai Y."/>
            <person name="Zhao B."/>
            <person name="Han Y."/>
            <person name="Li Y."/>
            <person name="Li X."/>
            <person name="Wang S."/>
            <person name="Shi Q."/>
            <person name="Liu S."/>
            <person name="Cho W.K."/>
            <person name="Kim J.Y."/>
            <person name="Xu Y."/>
            <person name="Heller-Uszynska K."/>
            <person name="Miao H."/>
            <person name="Cheng Z."/>
            <person name="Zhang S."/>
            <person name="Wu J."/>
            <person name="Yang Y."/>
            <person name="Kang H."/>
            <person name="Li M."/>
            <person name="Liang H."/>
            <person name="Ren X."/>
            <person name="Shi Z."/>
            <person name="Wen M."/>
            <person name="Jian M."/>
            <person name="Yang H."/>
            <person name="Zhang G."/>
            <person name="Yang Z."/>
            <person name="Chen R."/>
            <person name="Liu S."/>
            <person name="Li J."/>
            <person name="Ma L."/>
            <person name="Liu H."/>
            <person name="Zhou Y."/>
            <person name="Zhao J."/>
            <person name="Fang X."/>
            <person name="Li G."/>
            <person name="Fang L."/>
            <person name="Li Y."/>
            <person name="Liu D."/>
            <person name="Zheng H."/>
            <person name="Zhang Y."/>
            <person name="Qin N."/>
            <person name="Li Z."/>
            <person name="Yang G."/>
            <person name="Yang S."/>
            <person name="Bolund L."/>
            <person name="Kristiansen K."/>
            <person name="Zheng H."/>
            <person name="Li S."/>
            <person name="Zhang X."/>
            <person name="Yang H."/>
            <person name="Wang J."/>
            <person name="Sun R."/>
            <person name="Zhang B."/>
            <person name="Jiang S."/>
            <person name="Wang J."/>
            <person name="Du Y."/>
            <person name="Li S."/>
        </authorList>
    </citation>
    <scope>NUCLEOTIDE SEQUENCE [LARGE SCALE GENOMIC DNA]</scope>
    <source>
        <strain evidence="3">cv. 9930</strain>
    </source>
</reference>
<evidence type="ECO:0000313" key="2">
    <source>
        <dbReference type="EMBL" id="KGN65587.1"/>
    </source>
</evidence>
<protein>
    <submittedName>
        <fullName evidence="2">Uncharacterized protein</fullName>
    </submittedName>
</protein>
<keyword evidence="1" id="KW-0812">Transmembrane</keyword>
<keyword evidence="1" id="KW-0472">Membrane</keyword>
<name>A0A0A0LXN9_CUCSA</name>
<keyword evidence="3" id="KW-1185">Reference proteome</keyword>
<keyword evidence="1" id="KW-1133">Transmembrane helix</keyword>